<dbReference type="RefSeq" id="WP_261948747.1">
    <property type="nucleotide sequence ID" value="NZ_AP031286.1"/>
</dbReference>
<dbReference type="Pfam" id="PF05136">
    <property type="entry name" value="Phage_portal_2"/>
    <property type="match status" value="1"/>
</dbReference>
<evidence type="ECO:0000313" key="1">
    <source>
        <dbReference type="EMBL" id="CAH8243625.1"/>
    </source>
</evidence>
<dbReference type="NCBIfam" id="TIGR01539">
    <property type="entry name" value="portal_lambda"/>
    <property type="match status" value="1"/>
</dbReference>
<dbReference type="Proteomes" id="UP001154322">
    <property type="component" value="Unassembled WGS sequence"/>
</dbReference>
<dbReference type="EMBL" id="CALYLO010000001">
    <property type="protein sequence ID" value="CAH8243625.1"/>
    <property type="molecule type" value="Genomic_DNA"/>
</dbReference>
<keyword evidence="2" id="KW-1185">Reference proteome</keyword>
<protein>
    <submittedName>
        <fullName evidence="1">Phage portal protein</fullName>
    </submittedName>
</protein>
<dbReference type="InterPro" id="IPR006429">
    <property type="entry name" value="Phage_lambda_portal"/>
</dbReference>
<reference evidence="1" key="1">
    <citation type="submission" date="2022-06" db="EMBL/GenBank/DDBJ databases">
        <authorList>
            <person name="Dietemann V."/>
            <person name="Ory F."/>
            <person name="Dainat B."/>
            <person name="Oberhansli S."/>
        </authorList>
    </citation>
    <scope>NUCLEOTIDE SEQUENCE</scope>
    <source>
        <strain evidence="1">Ena-SAMPLE-TAB-26-04-2022-14:26:32:270-5432</strain>
    </source>
</reference>
<organism evidence="1 2">
    <name type="scientific">Paenibacillus melissococcoides</name>
    <dbReference type="NCBI Taxonomy" id="2912268"/>
    <lineage>
        <taxon>Bacteria</taxon>
        <taxon>Bacillati</taxon>
        <taxon>Bacillota</taxon>
        <taxon>Bacilli</taxon>
        <taxon>Bacillales</taxon>
        <taxon>Paenibacillaceae</taxon>
        <taxon>Paenibacillus</taxon>
    </lineage>
</organism>
<accession>A0ABM9FWS8</accession>
<name>A0ABM9FWS8_9BACL</name>
<proteinExistence type="predicted"/>
<gene>
    <name evidence="1" type="ORF">WJ0W_000865</name>
</gene>
<comment type="caution">
    <text evidence="1">The sequence shown here is derived from an EMBL/GenBank/DDBJ whole genome shotgun (WGS) entry which is preliminary data.</text>
</comment>
<evidence type="ECO:0000313" key="2">
    <source>
        <dbReference type="Proteomes" id="UP001154322"/>
    </source>
</evidence>
<sequence length="486" mass="54116">MNRLDRAIAAVSPRWAYKRAAWRRGMAVFDSGSVDRLSLNWNPATGWDEQRVRMERERIRARAQDMERNSDIGKAILAAFQRGVIGEGLALQSKAEGGAAETITRLWKEWTKAENCDVTASQDFTEQLETILTRRIVDGGIFIVKVYTEDKRFPFKLQLRTVDELDTTSGTFGIESTNKNEIIDGVEIDSYGKHVAYHFKKYKGTLQVQGESVRIKAEDVIFWHHKSDPRQVREISELATALNRVKDVNEFLEAVNIKERVLACLGVFIKKALPAGPAGRLNNMIKPVEGRYDGMSLEPGMIGELNPGDEVQTVIPSGQSSNTAQHVTTMLRLIGASVGLSYEAVSRDLGNVTYSSARQGVVEDRKTYKRYIRSLVNRVLTPIFHEFIASQILVGALPAPPKADIESIAKHVWIPSGSAWIDPMREVAANKIALETSQTTLARICAENGEDWREVIEQRAAERLLEQEMMKGGTEGVKKSNSGGAA</sequence>